<keyword evidence="2" id="KW-0067">ATP-binding</keyword>
<name>A0ABV6UW45_9ACTN</name>
<evidence type="ECO:0000256" key="1">
    <source>
        <dbReference type="SAM" id="MobiDB-lite"/>
    </source>
</evidence>
<dbReference type="InterPro" id="IPR016628">
    <property type="entry name" value="ATPase_SAG2001_prd"/>
</dbReference>
<evidence type="ECO:0000313" key="3">
    <source>
        <dbReference type="Proteomes" id="UP001592528"/>
    </source>
</evidence>
<evidence type="ECO:0000313" key="2">
    <source>
        <dbReference type="EMBL" id="MFC1405700.1"/>
    </source>
</evidence>
<dbReference type="GO" id="GO:0005524">
    <property type="term" value="F:ATP binding"/>
    <property type="evidence" value="ECO:0007669"/>
    <property type="project" value="UniProtKB-KW"/>
</dbReference>
<dbReference type="SUPFAM" id="SSF52540">
    <property type="entry name" value="P-loop containing nucleoside triphosphate hydrolases"/>
    <property type="match status" value="1"/>
</dbReference>
<dbReference type="EMBL" id="JBHEZZ010000023">
    <property type="protein sequence ID" value="MFC1405700.1"/>
    <property type="molecule type" value="Genomic_DNA"/>
</dbReference>
<reference evidence="2 3" key="1">
    <citation type="submission" date="2024-09" db="EMBL/GenBank/DDBJ databases">
        <authorList>
            <person name="Lee S.D."/>
        </authorList>
    </citation>
    <scope>NUCLEOTIDE SEQUENCE [LARGE SCALE GENOMIC DNA]</scope>
    <source>
        <strain evidence="2 3">N1-5</strain>
    </source>
</reference>
<organism evidence="2 3">
    <name type="scientific">Streptacidiphilus cavernicola</name>
    <dbReference type="NCBI Taxonomy" id="3342716"/>
    <lineage>
        <taxon>Bacteria</taxon>
        <taxon>Bacillati</taxon>
        <taxon>Actinomycetota</taxon>
        <taxon>Actinomycetes</taxon>
        <taxon>Kitasatosporales</taxon>
        <taxon>Streptomycetaceae</taxon>
        <taxon>Streptacidiphilus</taxon>
    </lineage>
</organism>
<gene>
    <name evidence="2" type="ORF">ACEZDJ_30865</name>
</gene>
<dbReference type="PIRSF" id="PIRSF015040">
    <property type="entry name" value="ATPase_SAG2001_prd"/>
    <property type="match status" value="1"/>
</dbReference>
<sequence length="878" mass="93426">MRVPMRHVVDNLIWTVHGTVWAVYQVTPVASRFVPARTRRELVGRLTSMVRQLSGSPRWFGLCAQVDEGEVVARMVEGVDLGQRPAWEEVADASLSMLWGAEMYRRTHWLAIPLRAPSAVAELQATVASAWSEVGDLLGLAPGRVSAGEVDAYRRRAQNLSAQLAGGPVLRPAKAAEIVWMVQHAVHRGLEEPLLVAAQAATTGGGRVVGDTLHSPSYQGLGQVRLAEGGQLGAAATPDKDGSRAWWKRRDGTSPVLRRWLEVESEQGCSYQAHLVIGQQPGTVVAQAADVLAQLEALPFPVDYVVDLQIVPAEKAKVSVRRKKRELVDQAEQYGAETSGLPEAMFSAAGELGEESARLEQTASEVEVQAVTALTVWADTPSMCEQRARTLAGALEGGDYQVIRPIGGQESLFALGLPGAPAAPRLREFRQVELSEDWAMRGAGTSIDLGDAVGALAGFSMDCGTARPVLIDLAGAPNRDVSASMGVVGELGSGKSVFEKALSSAVVDRGGQAIVVDRTPLREWAAFATAATAGRAQIVDAAAAAVSIDPLRLFPAGDGTRWAMSYLTLQLGVGPMTPAGALLSHVVQKVAAGSDPSMHAVLTMLEAMAADSDVPGVRGEHAATLADMLRIVAQDRLGAMVFDPGLPPLRWQDLDGDMVVVTTAGLTLPSTAALAKPELLRQQPLEALIGRAVLYLVAAVARQVAFTDPSRFCLIALDECYWLTASTEGAQLVHEIVHDGRKHKAGVLLGSHDPEELGSETTRGLLGYKVLMRHTDPVLARRGLTFLGLDDTDTLLQDEVTGLSPRNQDDRKGECLLRDSSGRTGRMRVMIPPVARIRAKIHTTPSGPAPLRAATRPQELPPAGASLAKAKQVQGGGR</sequence>
<keyword evidence="2" id="KW-0547">Nucleotide-binding</keyword>
<feature type="region of interest" description="Disordered" evidence="1">
    <location>
        <begin position="843"/>
        <end position="878"/>
    </location>
</feature>
<dbReference type="Gene3D" id="3.40.50.300">
    <property type="entry name" value="P-loop containing nucleotide triphosphate hydrolases"/>
    <property type="match status" value="2"/>
</dbReference>
<feature type="region of interest" description="Disordered" evidence="1">
    <location>
        <begin position="802"/>
        <end position="824"/>
    </location>
</feature>
<proteinExistence type="predicted"/>
<protein>
    <submittedName>
        <fullName evidence="2">ATP-binding protein</fullName>
    </submittedName>
</protein>
<dbReference type="InterPro" id="IPR027417">
    <property type="entry name" value="P-loop_NTPase"/>
</dbReference>
<feature type="compositionally biased region" description="Basic and acidic residues" evidence="1">
    <location>
        <begin position="807"/>
        <end position="821"/>
    </location>
</feature>
<dbReference type="Pfam" id="PF12846">
    <property type="entry name" value="AAA_10"/>
    <property type="match status" value="1"/>
</dbReference>
<keyword evidence="3" id="KW-1185">Reference proteome</keyword>
<dbReference type="Proteomes" id="UP001592528">
    <property type="component" value="Unassembled WGS sequence"/>
</dbReference>
<accession>A0ABV6UW45</accession>
<dbReference type="RefSeq" id="WP_030266815.1">
    <property type="nucleotide sequence ID" value="NZ_JBHEZZ010000023.1"/>
</dbReference>
<comment type="caution">
    <text evidence="2">The sequence shown here is derived from an EMBL/GenBank/DDBJ whole genome shotgun (WGS) entry which is preliminary data.</text>
</comment>